<gene>
    <name evidence="2" type="ORF">GIB67_037272</name>
</gene>
<reference evidence="2 3" key="1">
    <citation type="journal article" date="2020" name="IScience">
        <title>Genome Sequencing of the Endangered Kingdonia uniflora (Circaeasteraceae, Ranunculales) Reveals Potential Mechanisms of Evolutionary Specialization.</title>
        <authorList>
            <person name="Sun Y."/>
            <person name="Deng T."/>
            <person name="Zhang A."/>
            <person name="Moore M.J."/>
            <person name="Landis J.B."/>
            <person name="Lin N."/>
            <person name="Zhang H."/>
            <person name="Zhang X."/>
            <person name="Huang J."/>
            <person name="Zhang X."/>
            <person name="Sun H."/>
            <person name="Wang H."/>
        </authorList>
    </citation>
    <scope>NUCLEOTIDE SEQUENCE [LARGE SCALE GENOMIC DNA]</scope>
    <source>
        <strain evidence="2">TB1705</strain>
        <tissue evidence="2">Leaf</tissue>
    </source>
</reference>
<dbReference type="Gene3D" id="1.10.150.60">
    <property type="entry name" value="ARID DNA-binding domain"/>
    <property type="match status" value="1"/>
</dbReference>
<dbReference type="PANTHER" id="PTHR46410:SF1">
    <property type="entry name" value="AT-RICH INTERACTIVE DOMAIN-CONTAINING PROTEIN 1"/>
    <property type="match status" value="1"/>
</dbReference>
<name>A0A7J7MRX9_9MAGN</name>
<evidence type="ECO:0000313" key="3">
    <source>
        <dbReference type="Proteomes" id="UP000541444"/>
    </source>
</evidence>
<dbReference type="Pfam" id="PF01388">
    <property type="entry name" value="ARID"/>
    <property type="match status" value="1"/>
</dbReference>
<dbReference type="PROSITE" id="PS51011">
    <property type="entry name" value="ARID"/>
    <property type="match status" value="1"/>
</dbReference>
<dbReference type="PANTHER" id="PTHR46410">
    <property type="entry name" value="AT-RICH INTERACTIVE DOMAIN-CONTAINING PROTEIN 2"/>
    <property type="match status" value="1"/>
</dbReference>
<dbReference type="InterPro" id="IPR001606">
    <property type="entry name" value="ARID_dom"/>
</dbReference>
<evidence type="ECO:0000313" key="2">
    <source>
        <dbReference type="EMBL" id="KAF6157699.1"/>
    </source>
</evidence>
<organism evidence="2 3">
    <name type="scientific">Kingdonia uniflora</name>
    <dbReference type="NCBI Taxonomy" id="39325"/>
    <lineage>
        <taxon>Eukaryota</taxon>
        <taxon>Viridiplantae</taxon>
        <taxon>Streptophyta</taxon>
        <taxon>Embryophyta</taxon>
        <taxon>Tracheophyta</taxon>
        <taxon>Spermatophyta</taxon>
        <taxon>Magnoliopsida</taxon>
        <taxon>Ranunculales</taxon>
        <taxon>Circaeasteraceae</taxon>
        <taxon>Kingdonia</taxon>
    </lineage>
</organism>
<dbReference type="SMART" id="SM00501">
    <property type="entry name" value="BRIGHT"/>
    <property type="match status" value="1"/>
</dbReference>
<dbReference type="InterPro" id="IPR036431">
    <property type="entry name" value="ARID_dom_sf"/>
</dbReference>
<comment type="caution">
    <text evidence="2">The sequence shown here is derived from an EMBL/GenBank/DDBJ whole genome shotgun (WGS) entry which is preliminary data.</text>
</comment>
<dbReference type="SUPFAM" id="SSF46774">
    <property type="entry name" value="ARID-like"/>
    <property type="match status" value="1"/>
</dbReference>
<dbReference type="EMBL" id="JACGCM010001272">
    <property type="protein sequence ID" value="KAF6157699.1"/>
    <property type="molecule type" value="Genomic_DNA"/>
</dbReference>
<dbReference type="AlphaFoldDB" id="A0A7J7MRX9"/>
<accession>A0A7J7MRX9</accession>
<dbReference type="Proteomes" id="UP000541444">
    <property type="component" value="Unassembled WGS sequence"/>
</dbReference>
<feature type="domain" description="ARID" evidence="1">
    <location>
        <begin position="50"/>
        <end position="144"/>
    </location>
</feature>
<dbReference type="SMART" id="SM01014">
    <property type="entry name" value="ARID"/>
    <property type="match status" value="1"/>
</dbReference>
<keyword evidence="3" id="KW-1185">Reference proteome</keyword>
<dbReference type="CDD" id="cd16100">
    <property type="entry name" value="ARID"/>
    <property type="match status" value="1"/>
</dbReference>
<sequence>MAGWSIFSDGSNRSASDYFEILKSLKSNGFCLDLDVTSLTMGFDGSKDGNKFRFLFDKLLSVYLNEVAITEALRPLPVILGNGEHVDLFKLFWVVRENGGFDSVSKNNLWGSVMEACALGGSGFLPAIKLVYVKYLHTFDQLVRGGLKGNGITNGLGMSDCGKNLDLSTDMLDQAKIVEKPNELSSTKDESQMPVLNMHDAALPVGEKKVDIDDDEVMILDPSEANENVESRKRKRETLLGMLDWVTEIAKNPGDPGVENLMFQLEQKESRSKEFQGLVLSARNTLHQGPNFYLSKDSSIAQVYANSYHFKVE</sequence>
<protein>
    <recommendedName>
        <fullName evidence="1">ARID domain-containing protein</fullName>
    </recommendedName>
</protein>
<proteinExistence type="predicted"/>
<dbReference type="GO" id="GO:0003677">
    <property type="term" value="F:DNA binding"/>
    <property type="evidence" value="ECO:0007669"/>
    <property type="project" value="InterPro"/>
</dbReference>
<dbReference type="OrthoDB" id="1938591at2759"/>
<evidence type="ECO:0000259" key="1">
    <source>
        <dbReference type="PROSITE" id="PS51011"/>
    </source>
</evidence>